<dbReference type="RefSeq" id="XP_025412832.1">
    <property type="nucleotide sequence ID" value="XM_025557047.1"/>
</dbReference>
<dbReference type="Proteomes" id="UP000694846">
    <property type="component" value="Unplaced"/>
</dbReference>
<proteinExistence type="predicted"/>
<feature type="signal peptide" evidence="2">
    <location>
        <begin position="1"/>
        <end position="20"/>
    </location>
</feature>
<evidence type="ECO:0000313" key="6">
    <source>
        <dbReference type="RefSeq" id="XP_025412832.1"/>
    </source>
</evidence>
<dbReference type="OrthoDB" id="10599019at2759"/>
<keyword evidence="2" id="KW-0732">Signal</keyword>
<keyword evidence="4" id="KW-1185">Reference proteome</keyword>
<reference evidence="3" key="1">
    <citation type="submission" date="2018-04" db="EMBL/GenBank/DDBJ databases">
        <title>Transcriptome assembly of Sipha flava.</title>
        <authorList>
            <person name="Scully E.D."/>
            <person name="Geib S.M."/>
            <person name="Palmer N.A."/>
            <person name="Koch K."/>
            <person name="Bradshaw J."/>
            <person name="Heng-Moss T."/>
            <person name="Sarath G."/>
        </authorList>
    </citation>
    <scope>NUCLEOTIDE SEQUENCE</scope>
</reference>
<feature type="compositionally biased region" description="Acidic residues" evidence="1">
    <location>
        <begin position="267"/>
        <end position="278"/>
    </location>
</feature>
<feature type="region of interest" description="Disordered" evidence="1">
    <location>
        <begin position="258"/>
        <end position="278"/>
    </location>
</feature>
<evidence type="ECO:0000313" key="3">
    <source>
        <dbReference type="EMBL" id="MBY76511.1"/>
    </source>
</evidence>
<dbReference type="RefSeq" id="XP_025412831.1">
    <property type="nucleotide sequence ID" value="XM_025557046.1"/>
</dbReference>
<evidence type="ECO:0000313" key="5">
    <source>
        <dbReference type="RefSeq" id="XP_025412831.1"/>
    </source>
</evidence>
<evidence type="ECO:0000256" key="1">
    <source>
        <dbReference type="SAM" id="MobiDB-lite"/>
    </source>
</evidence>
<accession>A0A2S2QFQ6</accession>
<evidence type="ECO:0000313" key="4">
    <source>
        <dbReference type="Proteomes" id="UP000694846"/>
    </source>
</evidence>
<reference evidence="5 6" key="2">
    <citation type="submission" date="2025-04" db="UniProtKB">
        <authorList>
            <consortium name="RefSeq"/>
        </authorList>
    </citation>
    <scope>IDENTIFICATION</scope>
    <source>
        <tissue evidence="5 6">Whole body</tissue>
    </source>
</reference>
<feature type="chain" id="PRO_5044579133" evidence="2">
    <location>
        <begin position="21"/>
        <end position="278"/>
    </location>
</feature>
<organism evidence="3">
    <name type="scientific">Sipha flava</name>
    <name type="common">yellow sugarcane aphid</name>
    <dbReference type="NCBI Taxonomy" id="143950"/>
    <lineage>
        <taxon>Eukaryota</taxon>
        <taxon>Metazoa</taxon>
        <taxon>Ecdysozoa</taxon>
        <taxon>Arthropoda</taxon>
        <taxon>Hexapoda</taxon>
        <taxon>Insecta</taxon>
        <taxon>Pterygota</taxon>
        <taxon>Neoptera</taxon>
        <taxon>Paraneoptera</taxon>
        <taxon>Hemiptera</taxon>
        <taxon>Sternorrhyncha</taxon>
        <taxon>Aphidomorpha</taxon>
        <taxon>Aphidoidea</taxon>
        <taxon>Aphididae</taxon>
        <taxon>Sipha</taxon>
    </lineage>
</organism>
<dbReference type="AlphaFoldDB" id="A0A2S2QFQ6"/>
<evidence type="ECO:0000256" key="2">
    <source>
        <dbReference type="SAM" id="SignalP"/>
    </source>
</evidence>
<protein>
    <submittedName>
        <fullName evidence="5 6">Uncharacterized protein LOC112685223</fullName>
    </submittedName>
</protein>
<dbReference type="EMBL" id="GGMS01007308">
    <property type="protein sequence ID" value="MBY76511.1"/>
    <property type="molecule type" value="Transcribed_RNA"/>
</dbReference>
<gene>
    <name evidence="5 6" type="primary">LOC112685223</name>
    <name evidence="3" type="ORF">g.134486</name>
</gene>
<dbReference type="GeneID" id="112685223"/>
<sequence length="278" mass="30391">MQLFTQVVLTTCTIWALTGASVLNLTPCSPSIYKIMSSGKTQGSRTRTRSPRSCCFLGKWTWSRSSSPAPSSVSPTTFSRISVSSSYHSSTFAETHKPPMPVSTVTAHPVSLNSMRTTSVNMTCSVTGDVGSNCSAISQLCNAIVYAVTMKQWQIGSAPATNPGLRKWPRRRLPKKMTMTTGYVNWLPGGNLQPADGYKDPIVAQETNRVDYPNGYPLDLSSDDKANAFTIDDKTYDDDTDQPATVWKINVVGERMAKPVVNGQTQDDNDENDEETLI</sequence>
<name>A0A2S2QFQ6_9HEMI</name>